<keyword evidence="3" id="KW-1185">Reference proteome</keyword>
<dbReference type="OrthoDB" id="128600at2"/>
<gene>
    <name evidence="2" type="ORF">SAMN05661093_08029</name>
</gene>
<dbReference type="InterPro" id="IPR018744">
    <property type="entry name" value="DUF2293"/>
</dbReference>
<dbReference type="PANTHER" id="PTHR38113:SF2">
    <property type="entry name" value="DUF2293 DOMAIN-CONTAINING PROTEIN"/>
    <property type="match status" value="1"/>
</dbReference>
<dbReference type="AlphaFoldDB" id="A0A1W2FNJ1"/>
<dbReference type="EMBL" id="FWXV01000009">
    <property type="protein sequence ID" value="SMD23501.1"/>
    <property type="molecule type" value="Genomic_DNA"/>
</dbReference>
<evidence type="ECO:0000313" key="3">
    <source>
        <dbReference type="Proteomes" id="UP000192674"/>
    </source>
</evidence>
<accession>A0A1W2FNJ1</accession>
<sequence>MEFRPDFQPRTKLERRVAAAAEQQLAESKIVTPIAVFRRMGWLHKIERWEREQVDTLESIAAVGPEKLTDAREILQRWAAAKGLTPGESTYVSTNRGRKPLKFTARQEESAERAYRMHWTSPELSDKRRETLTRKQNTAPDLVVIIPQADWTCAGCQDTGPYLIMDNAGSLCLTCADMDHLLFLPAGNATLTRRAKKASGLSAVVVKFDKSRKRYQRQGILIEESALEQAEQSCLADEEVRLRRRERDRERRANEDVVLIAKMTDLIGTLFPHCPSDRAESIARHTGLRGSGRVGRSAAGRALDEEAITRAVVASIRHEDTEYDELLMSGVDRDEARATIRFKIDSVLASWRGD</sequence>
<feature type="domain" description="DUF2293" evidence="1">
    <location>
        <begin position="267"/>
        <end position="352"/>
    </location>
</feature>
<dbReference type="Pfam" id="PF10056">
    <property type="entry name" value="DUF2293"/>
    <property type="match status" value="1"/>
</dbReference>
<organism evidence="2 3">
    <name type="scientific">Kibdelosporangium aridum</name>
    <dbReference type="NCBI Taxonomy" id="2030"/>
    <lineage>
        <taxon>Bacteria</taxon>
        <taxon>Bacillati</taxon>
        <taxon>Actinomycetota</taxon>
        <taxon>Actinomycetes</taxon>
        <taxon>Pseudonocardiales</taxon>
        <taxon>Pseudonocardiaceae</taxon>
        <taxon>Kibdelosporangium</taxon>
    </lineage>
</organism>
<protein>
    <recommendedName>
        <fullName evidence="1">DUF2293 domain-containing protein</fullName>
    </recommendedName>
</protein>
<name>A0A1W2FNJ1_KIBAR</name>
<dbReference type="Proteomes" id="UP000192674">
    <property type="component" value="Unassembled WGS sequence"/>
</dbReference>
<evidence type="ECO:0000259" key="1">
    <source>
        <dbReference type="Pfam" id="PF10056"/>
    </source>
</evidence>
<proteinExistence type="predicted"/>
<dbReference type="PANTHER" id="PTHR38113">
    <property type="match status" value="1"/>
</dbReference>
<dbReference type="RefSeq" id="WP_084432370.1">
    <property type="nucleotide sequence ID" value="NZ_FWXV01000009.1"/>
</dbReference>
<evidence type="ECO:0000313" key="2">
    <source>
        <dbReference type="EMBL" id="SMD23501.1"/>
    </source>
</evidence>
<reference evidence="2 3" key="1">
    <citation type="submission" date="2017-04" db="EMBL/GenBank/DDBJ databases">
        <authorList>
            <person name="Afonso C.L."/>
            <person name="Miller P.J."/>
            <person name="Scott M.A."/>
            <person name="Spackman E."/>
            <person name="Goraichik I."/>
            <person name="Dimitrov K.M."/>
            <person name="Suarez D.L."/>
            <person name="Swayne D.E."/>
        </authorList>
    </citation>
    <scope>NUCLEOTIDE SEQUENCE [LARGE SCALE GENOMIC DNA]</scope>
    <source>
        <strain evidence="2 3">DSM 43828</strain>
    </source>
</reference>